<evidence type="ECO:0000313" key="3">
    <source>
        <dbReference type="EMBL" id="WPL19502.1"/>
    </source>
</evidence>
<dbReference type="InterPro" id="IPR011335">
    <property type="entry name" value="Restrct_endonuc-II-like"/>
</dbReference>
<dbReference type="RefSeq" id="WP_328985242.1">
    <property type="nucleotide sequence ID" value="NZ_CP121472.1"/>
</dbReference>
<evidence type="ECO:0000256" key="1">
    <source>
        <dbReference type="SAM" id="MobiDB-lite"/>
    </source>
</evidence>
<organism evidence="3 4">
    <name type="scientific">Thiorhodovibrio winogradskyi</name>
    <dbReference type="NCBI Taxonomy" id="77007"/>
    <lineage>
        <taxon>Bacteria</taxon>
        <taxon>Pseudomonadati</taxon>
        <taxon>Pseudomonadota</taxon>
        <taxon>Gammaproteobacteria</taxon>
        <taxon>Chromatiales</taxon>
        <taxon>Chromatiaceae</taxon>
        <taxon>Thiorhodovibrio</taxon>
    </lineage>
</organism>
<keyword evidence="4" id="KW-1185">Reference proteome</keyword>
<reference evidence="3 4" key="1">
    <citation type="journal article" date="2023" name="Microorganisms">
        <title>Thiorhodovibrio frisius and Trv. litoralis spp. nov., Two Novel Members from a Clade of Fastidious Purple Sulfur Bacteria That Exhibit Unique Red-Shifted Light-Harvesting Capabilities.</title>
        <authorList>
            <person name="Methner A."/>
            <person name="Kuzyk S.B."/>
            <person name="Petersen J."/>
            <person name="Bauer S."/>
            <person name="Brinkmann H."/>
            <person name="Sichau K."/>
            <person name="Wanner G."/>
            <person name="Wolf J."/>
            <person name="Neumann-Schaal M."/>
            <person name="Henke P."/>
            <person name="Tank M."/>
            <person name="Sproer C."/>
            <person name="Bunk B."/>
            <person name="Overmann J."/>
        </authorList>
    </citation>
    <scope>NUCLEOTIDE SEQUENCE [LARGE SCALE GENOMIC DNA]</scope>
    <source>
        <strain evidence="3 4">DSM 6702</strain>
    </source>
</reference>
<feature type="region of interest" description="Disordered" evidence="1">
    <location>
        <begin position="195"/>
        <end position="231"/>
    </location>
</feature>
<dbReference type="InterPro" id="IPR012296">
    <property type="entry name" value="Nuclease_put_TT1808"/>
</dbReference>
<dbReference type="Proteomes" id="UP001432180">
    <property type="component" value="Chromosome"/>
</dbReference>
<feature type="domain" description="Putative restriction endonuclease" evidence="2">
    <location>
        <begin position="53"/>
        <end position="151"/>
    </location>
</feature>
<evidence type="ECO:0000313" key="4">
    <source>
        <dbReference type="Proteomes" id="UP001432180"/>
    </source>
</evidence>
<gene>
    <name evidence="3" type="ORF">Thiowin_04633</name>
</gene>
<dbReference type="InterPro" id="IPR008538">
    <property type="entry name" value="Uma2"/>
</dbReference>
<feature type="region of interest" description="Disordered" evidence="1">
    <location>
        <begin position="1"/>
        <end position="20"/>
    </location>
</feature>
<dbReference type="Pfam" id="PF05685">
    <property type="entry name" value="Uma2"/>
    <property type="match status" value="1"/>
</dbReference>
<proteinExistence type="predicted"/>
<dbReference type="Gene3D" id="3.90.1570.10">
    <property type="entry name" value="tt1808, chain A"/>
    <property type="match status" value="1"/>
</dbReference>
<protein>
    <recommendedName>
        <fullName evidence="2">Putative restriction endonuclease domain-containing protein</fullName>
    </recommendedName>
</protein>
<feature type="region of interest" description="Disordered" evidence="1">
    <location>
        <begin position="248"/>
        <end position="276"/>
    </location>
</feature>
<evidence type="ECO:0000259" key="2">
    <source>
        <dbReference type="Pfam" id="PF05685"/>
    </source>
</evidence>
<accession>A0ABZ0SF64</accession>
<dbReference type="PANTHER" id="PTHR33352:SF2">
    <property type="entry name" value="SLL0995 PROTEIN"/>
    <property type="match status" value="1"/>
</dbReference>
<dbReference type="SUPFAM" id="SSF52980">
    <property type="entry name" value="Restriction endonuclease-like"/>
    <property type="match status" value="1"/>
</dbReference>
<sequence length="276" mass="32107">MHPLSRIDPDDPYPESDGEPMAENTLQFDWIVKIKENLEILFADEPNVFVAGDLLWYPVADRRISGPLAPDAMVVFGRPKGPRGCYKQWEEENLAPQVVFEVLSPSNSIQAMRAKLAFYDTHGVEEYYVYDPQRNRLEIWQRQDQRLRAMTHVNGWVSPRLKIHFALQPDRLEIFHPDGTPFYSPLELARQRLDAEHRAAQERQRAEQERQRAEQERQRAEQERQRADQAEQQRLRLVAQLRALGVAPEEDVDMLDAGAQPPDTATRSISPRKEEF</sequence>
<dbReference type="PANTHER" id="PTHR33352">
    <property type="entry name" value="SLR1095 PROTEIN"/>
    <property type="match status" value="1"/>
</dbReference>
<dbReference type="EMBL" id="CP121472">
    <property type="protein sequence ID" value="WPL19502.1"/>
    <property type="molecule type" value="Genomic_DNA"/>
</dbReference>
<dbReference type="CDD" id="cd06260">
    <property type="entry name" value="DUF820-like"/>
    <property type="match status" value="1"/>
</dbReference>
<feature type="compositionally biased region" description="Acidic residues" evidence="1">
    <location>
        <begin position="10"/>
        <end position="20"/>
    </location>
</feature>
<name>A0ABZ0SF64_9GAMM</name>